<reference evidence="3" key="1">
    <citation type="journal article" date="2019" name="Int. J. Syst. Evol. Microbiol.">
        <title>The Global Catalogue of Microorganisms (GCM) 10K type strain sequencing project: providing services to taxonomists for standard genome sequencing and annotation.</title>
        <authorList>
            <consortium name="The Broad Institute Genomics Platform"/>
            <consortium name="The Broad Institute Genome Sequencing Center for Infectious Disease"/>
            <person name="Wu L."/>
            <person name="Ma J."/>
        </authorList>
    </citation>
    <scope>NUCLEOTIDE SEQUENCE [LARGE SCALE GENOMIC DNA]</scope>
    <source>
        <strain evidence="3">JCM 17441</strain>
    </source>
</reference>
<keyword evidence="3" id="KW-1185">Reference proteome</keyword>
<dbReference type="Proteomes" id="UP001500620">
    <property type="component" value="Unassembled WGS sequence"/>
</dbReference>
<dbReference type="InterPro" id="IPR021257">
    <property type="entry name" value="DUF2809"/>
</dbReference>
<feature type="transmembrane region" description="Helical" evidence="1">
    <location>
        <begin position="44"/>
        <end position="60"/>
    </location>
</feature>
<proteinExistence type="predicted"/>
<sequence length="142" mass="15424">MLETTRAVRAAAVVTAVVALAVAFGIRAVAGGHLNSNGVLQQDSGTALYASAVYAGVVFLRPRMRPLLAGAWALGFCWAIEAFQLTGVPRRLSEYHILLRLIFGNAFDWTDVRWYPAGIVPLVVAHLAIRSRRRPRSTAAPR</sequence>
<evidence type="ECO:0008006" key="4">
    <source>
        <dbReference type="Google" id="ProtNLM"/>
    </source>
</evidence>
<organism evidence="2 3">
    <name type="scientific">Dactylosporangium darangshiense</name>
    <dbReference type="NCBI Taxonomy" id="579108"/>
    <lineage>
        <taxon>Bacteria</taxon>
        <taxon>Bacillati</taxon>
        <taxon>Actinomycetota</taxon>
        <taxon>Actinomycetes</taxon>
        <taxon>Micromonosporales</taxon>
        <taxon>Micromonosporaceae</taxon>
        <taxon>Dactylosporangium</taxon>
    </lineage>
</organism>
<dbReference type="Pfam" id="PF10990">
    <property type="entry name" value="DUF2809"/>
    <property type="match status" value="1"/>
</dbReference>
<name>A0ABP8DBN1_9ACTN</name>
<keyword evidence="1" id="KW-0812">Transmembrane</keyword>
<accession>A0ABP8DBN1</accession>
<keyword evidence="1" id="KW-0472">Membrane</keyword>
<dbReference type="EMBL" id="BAABAT010000012">
    <property type="protein sequence ID" value="GAA4252109.1"/>
    <property type="molecule type" value="Genomic_DNA"/>
</dbReference>
<dbReference type="RefSeq" id="WP_345129307.1">
    <property type="nucleotide sequence ID" value="NZ_BAABAT010000012.1"/>
</dbReference>
<evidence type="ECO:0000313" key="3">
    <source>
        <dbReference type="Proteomes" id="UP001500620"/>
    </source>
</evidence>
<keyword evidence="1" id="KW-1133">Transmembrane helix</keyword>
<evidence type="ECO:0000313" key="2">
    <source>
        <dbReference type="EMBL" id="GAA4252109.1"/>
    </source>
</evidence>
<comment type="caution">
    <text evidence="2">The sequence shown here is derived from an EMBL/GenBank/DDBJ whole genome shotgun (WGS) entry which is preliminary data.</text>
</comment>
<protein>
    <recommendedName>
        <fullName evidence="4">DUF2809 domain-containing protein</fullName>
    </recommendedName>
</protein>
<evidence type="ECO:0000256" key="1">
    <source>
        <dbReference type="SAM" id="Phobius"/>
    </source>
</evidence>
<feature type="transmembrane region" description="Helical" evidence="1">
    <location>
        <begin position="112"/>
        <end position="129"/>
    </location>
</feature>
<gene>
    <name evidence="2" type="ORF">GCM10022255_047330</name>
</gene>
<feature type="transmembrane region" description="Helical" evidence="1">
    <location>
        <begin position="67"/>
        <end position="85"/>
    </location>
</feature>